<gene>
    <name evidence="2" type="ORF">L7E55_15200</name>
</gene>
<evidence type="ECO:0000259" key="1">
    <source>
        <dbReference type="Pfam" id="PF06527"/>
    </source>
</evidence>
<dbReference type="EMBL" id="JAKOAV010000038">
    <property type="protein sequence ID" value="MDF9409681.1"/>
    <property type="molecule type" value="Genomic_DNA"/>
</dbReference>
<dbReference type="AlphaFoldDB" id="A0A9X4H3I6"/>
<dbReference type="RefSeq" id="WP_277445182.1">
    <property type="nucleotide sequence ID" value="NZ_JAKOAV010000038.1"/>
</dbReference>
<reference evidence="2" key="1">
    <citation type="submission" date="2022-02" db="EMBL/GenBank/DDBJ databases">
        <authorList>
            <person name="Leng L."/>
        </authorList>
    </citation>
    <scope>NUCLEOTIDE SEQUENCE</scope>
    <source>
        <strain evidence="2">JI</strain>
    </source>
</reference>
<sequence>MSFDESPLGFFPTPYPDEIFYSVLCRYHNRSGNPAFVSTAKTIWGKKISANLYLPQSLGKVALRIPSETGLTAEYFATRNTIYPFLKPFLSKERGLQVLELLKSEAQSGIMAYQLCRFQNRQWKFMTNCFR</sequence>
<dbReference type="Proteomes" id="UP001154312">
    <property type="component" value="Unassembled WGS sequence"/>
</dbReference>
<dbReference type="Pfam" id="PF06527">
    <property type="entry name" value="TniQ"/>
    <property type="match status" value="1"/>
</dbReference>
<feature type="domain" description="TniQ" evidence="1">
    <location>
        <begin position="10"/>
        <end position="97"/>
    </location>
</feature>
<protein>
    <submittedName>
        <fullName evidence="2">TniQ family protein</fullName>
    </submittedName>
</protein>
<accession>A0A9X4H3I6</accession>
<evidence type="ECO:0000313" key="2">
    <source>
        <dbReference type="EMBL" id="MDF9409681.1"/>
    </source>
</evidence>
<keyword evidence="3" id="KW-1185">Reference proteome</keyword>
<dbReference type="InterPro" id="IPR009492">
    <property type="entry name" value="TniQ"/>
</dbReference>
<name>A0A9X4H3I6_9FIRM</name>
<organism evidence="2 3">
    <name type="scientific">Pelotomaculum isophthalicicum JI</name>
    <dbReference type="NCBI Taxonomy" id="947010"/>
    <lineage>
        <taxon>Bacteria</taxon>
        <taxon>Bacillati</taxon>
        <taxon>Bacillota</taxon>
        <taxon>Clostridia</taxon>
        <taxon>Eubacteriales</taxon>
        <taxon>Desulfotomaculaceae</taxon>
        <taxon>Pelotomaculum</taxon>
    </lineage>
</organism>
<proteinExistence type="predicted"/>
<evidence type="ECO:0000313" key="3">
    <source>
        <dbReference type="Proteomes" id="UP001154312"/>
    </source>
</evidence>
<comment type="caution">
    <text evidence="2">The sequence shown here is derived from an EMBL/GenBank/DDBJ whole genome shotgun (WGS) entry which is preliminary data.</text>
</comment>